<dbReference type="AlphaFoldDB" id="A0A8J2LJL6"/>
<comment type="caution">
    <text evidence="2">The sequence shown here is derived from an EMBL/GenBank/DDBJ whole genome shotgun (WGS) entry which is preliminary data.</text>
</comment>
<name>A0A8J2LJL6_9HEXA</name>
<dbReference type="Proteomes" id="UP000708208">
    <property type="component" value="Unassembled WGS sequence"/>
</dbReference>
<reference evidence="2" key="1">
    <citation type="submission" date="2021-06" db="EMBL/GenBank/DDBJ databases">
        <authorList>
            <person name="Hodson N. C."/>
            <person name="Mongue J. A."/>
            <person name="Jaron S. K."/>
        </authorList>
    </citation>
    <scope>NUCLEOTIDE SEQUENCE</scope>
</reference>
<proteinExistence type="predicted"/>
<dbReference type="EMBL" id="CAJVCH010571134">
    <property type="protein sequence ID" value="CAG7836733.1"/>
    <property type="molecule type" value="Genomic_DNA"/>
</dbReference>
<protein>
    <submittedName>
        <fullName evidence="2">Uncharacterized protein</fullName>
    </submittedName>
</protein>
<evidence type="ECO:0000256" key="1">
    <source>
        <dbReference type="SAM" id="MobiDB-lite"/>
    </source>
</evidence>
<keyword evidence="3" id="KW-1185">Reference proteome</keyword>
<evidence type="ECO:0000313" key="2">
    <source>
        <dbReference type="EMBL" id="CAG7836733.1"/>
    </source>
</evidence>
<feature type="region of interest" description="Disordered" evidence="1">
    <location>
        <begin position="164"/>
        <end position="191"/>
    </location>
</feature>
<accession>A0A8J2LJL6</accession>
<gene>
    <name evidence="2" type="ORF">AFUS01_LOCUS45942</name>
</gene>
<organism evidence="2 3">
    <name type="scientific">Allacma fusca</name>
    <dbReference type="NCBI Taxonomy" id="39272"/>
    <lineage>
        <taxon>Eukaryota</taxon>
        <taxon>Metazoa</taxon>
        <taxon>Ecdysozoa</taxon>
        <taxon>Arthropoda</taxon>
        <taxon>Hexapoda</taxon>
        <taxon>Collembola</taxon>
        <taxon>Symphypleona</taxon>
        <taxon>Sminthuridae</taxon>
        <taxon>Allacma</taxon>
    </lineage>
</organism>
<sequence length="272" mass="30404">MARSKPRFRAAKLTGSCPCVPDNDKEMKELASKLAQEEPRFCINDIYNYNINTIPSDEYVDLESYSEVSSFGIHIENLEPDVFPTDVPSMGDQMEEYHSGGNMSSGRPEDSEPNEGSSSFEIRKLNIAETVMSWLDNYGQARGYTLGSHGTSLIINPDDVSRLDSGSADADEVISSSKSKPREVTTRSSVSAKTSKGSEIMESACRIIFNFHNDLEPLKKANTHGIKWEKVQQVLSIWTNLMSTIWERSREENIHRSELYGSKKFGQDSGVP</sequence>
<feature type="region of interest" description="Disordered" evidence="1">
    <location>
        <begin position="88"/>
        <end position="118"/>
    </location>
</feature>
<evidence type="ECO:0000313" key="3">
    <source>
        <dbReference type="Proteomes" id="UP000708208"/>
    </source>
</evidence>